<dbReference type="Proteomes" id="UP000075920">
    <property type="component" value="Unassembled WGS sequence"/>
</dbReference>
<protein>
    <submittedName>
        <fullName evidence="1">Uncharacterized protein</fullName>
    </submittedName>
</protein>
<dbReference type="VEuPathDB" id="VectorBase:AMIN003135"/>
<reference evidence="1" key="2">
    <citation type="submission" date="2020-05" db="UniProtKB">
        <authorList>
            <consortium name="EnsemblMetazoa"/>
        </authorList>
    </citation>
    <scope>IDENTIFICATION</scope>
    <source>
        <strain evidence="1">MINIMUS1</strain>
    </source>
</reference>
<dbReference type="EnsemblMetazoa" id="AMIN003135-RA">
    <property type="protein sequence ID" value="AMIN003135-PA"/>
    <property type="gene ID" value="AMIN003135"/>
</dbReference>
<reference evidence="2" key="1">
    <citation type="submission" date="2013-03" db="EMBL/GenBank/DDBJ databases">
        <title>The Genome Sequence of Anopheles minimus MINIMUS1.</title>
        <authorList>
            <consortium name="The Broad Institute Genomics Platform"/>
            <person name="Neafsey D.E."/>
            <person name="Walton C."/>
            <person name="Walker B."/>
            <person name="Young S.K."/>
            <person name="Zeng Q."/>
            <person name="Gargeya S."/>
            <person name="Fitzgerald M."/>
            <person name="Haas B."/>
            <person name="Abouelleil A."/>
            <person name="Allen A.W."/>
            <person name="Alvarado L."/>
            <person name="Arachchi H.M."/>
            <person name="Berlin A.M."/>
            <person name="Chapman S.B."/>
            <person name="Gainer-Dewar J."/>
            <person name="Goldberg J."/>
            <person name="Griggs A."/>
            <person name="Gujja S."/>
            <person name="Hansen M."/>
            <person name="Howarth C."/>
            <person name="Imamovic A."/>
            <person name="Ireland A."/>
            <person name="Larimer J."/>
            <person name="McCowan C."/>
            <person name="Murphy C."/>
            <person name="Pearson M."/>
            <person name="Poon T.W."/>
            <person name="Priest M."/>
            <person name="Roberts A."/>
            <person name="Saif S."/>
            <person name="Shea T."/>
            <person name="Sisk P."/>
            <person name="Sykes S."/>
            <person name="Wortman J."/>
            <person name="Nusbaum C."/>
            <person name="Birren B."/>
        </authorList>
    </citation>
    <scope>NUCLEOTIDE SEQUENCE [LARGE SCALE GENOMIC DNA]</scope>
    <source>
        <strain evidence="2">MINIMUS1</strain>
    </source>
</reference>
<evidence type="ECO:0000313" key="1">
    <source>
        <dbReference type="EnsemblMetazoa" id="AMIN003135-PA"/>
    </source>
</evidence>
<accession>A0A182VYI3</accession>
<sequence>MPNRSCVIGQCRSSSLQSLAVRYGKYSSSPSGKLFEEPMELSSEPDAFDLCAEREWKRKRTRRQENGRAMVFPHN</sequence>
<evidence type="ECO:0000313" key="2">
    <source>
        <dbReference type="Proteomes" id="UP000075920"/>
    </source>
</evidence>
<name>A0A182VYI3_9DIPT</name>
<keyword evidence="2" id="KW-1185">Reference proteome</keyword>
<dbReference type="AlphaFoldDB" id="A0A182VYI3"/>
<organism evidence="1 2">
    <name type="scientific">Anopheles minimus</name>
    <dbReference type="NCBI Taxonomy" id="112268"/>
    <lineage>
        <taxon>Eukaryota</taxon>
        <taxon>Metazoa</taxon>
        <taxon>Ecdysozoa</taxon>
        <taxon>Arthropoda</taxon>
        <taxon>Hexapoda</taxon>
        <taxon>Insecta</taxon>
        <taxon>Pterygota</taxon>
        <taxon>Neoptera</taxon>
        <taxon>Endopterygota</taxon>
        <taxon>Diptera</taxon>
        <taxon>Nematocera</taxon>
        <taxon>Culicoidea</taxon>
        <taxon>Culicidae</taxon>
        <taxon>Anophelinae</taxon>
        <taxon>Anopheles</taxon>
    </lineage>
</organism>
<proteinExistence type="predicted"/>